<keyword evidence="8" id="KW-1185">Reference proteome</keyword>
<evidence type="ECO:0000256" key="3">
    <source>
        <dbReference type="ARBA" id="ARBA00022824"/>
    </source>
</evidence>
<dbReference type="PROSITE" id="PS50076">
    <property type="entry name" value="DNAJ_2"/>
    <property type="match status" value="1"/>
</dbReference>
<dbReference type="AlphaFoldDB" id="S9V2T9"/>
<dbReference type="Gene3D" id="1.10.287.110">
    <property type="entry name" value="DnaJ domain"/>
    <property type="match status" value="1"/>
</dbReference>
<feature type="region of interest" description="Disordered" evidence="4">
    <location>
        <begin position="321"/>
        <end position="344"/>
    </location>
</feature>
<comment type="subcellular location">
    <subcellularLocation>
        <location evidence="1">Endoplasmic reticulum</location>
    </subcellularLocation>
</comment>
<dbReference type="Pfam" id="PF00226">
    <property type="entry name" value="DnaJ"/>
    <property type="match status" value="1"/>
</dbReference>
<dbReference type="SUPFAM" id="SSF46565">
    <property type="entry name" value="Chaperone J-domain"/>
    <property type="match status" value="1"/>
</dbReference>
<dbReference type="PANTHER" id="PTHR44140">
    <property type="entry name" value="LD25575P"/>
    <property type="match status" value="1"/>
</dbReference>
<dbReference type="GO" id="GO:0051787">
    <property type="term" value="F:misfolded protein binding"/>
    <property type="evidence" value="ECO:0007669"/>
    <property type="project" value="TreeGrafter"/>
</dbReference>
<dbReference type="OrthoDB" id="10250354at2759"/>
<dbReference type="InterPro" id="IPR036869">
    <property type="entry name" value="J_dom_sf"/>
</dbReference>
<dbReference type="SMART" id="SM00271">
    <property type="entry name" value="DnaJ"/>
    <property type="match status" value="1"/>
</dbReference>
<keyword evidence="5" id="KW-0472">Membrane</keyword>
<dbReference type="GO" id="GO:0051087">
    <property type="term" value="F:protein-folding chaperone binding"/>
    <property type="evidence" value="ECO:0007669"/>
    <property type="project" value="TreeGrafter"/>
</dbReference>
<feature type="domain" description="J" evidence="6">
    <location>
        <begin position="375"/>
        <end position="444"/>
    </location>
</feature>
<reference evidence="7 8" key="1">
    <citation type="journal article" date="2013" name="PLoS ONE">
        <title>Predicting the Proteins of Angomonas deanei, Strigomonas culicis and Their Respective Endosymbionts Reveals New Aspects of the Trypanosomatidae Family.</title>
        <authorList>
            <person name="Motta M.C."/>
            <person name="Martins A.C."/>
            <person name="de Souza S.S."/>
            <person name="Catta-Preta C.M."/>
            <person name="Silva R."/>
            <person name="Klein C.C."/>
            <person name="de Almeida L.G."/>
            <person name="de Lima Cunha O."/>
            <person name="Ciapina L.P."/>
            <person name="Brocchi M."/>
            <person name="Colabardini A.C."/>
            <person name="de Araujo Lima B."/>
            <person name="Machado C.R."/>
            <person name="de Almeida Soares C.M."/>
            <person name="Probst C.M."/>
            <person name="de Menezes C.B."/>
            <person name="Thompson C.E."/>
            <person name="Bartholomeu D.C."/>
            <person name="Gradia D.F."/>
            <person name="Pavoni D.P."/>
            <person name="Grisard E.C."/>
            <person name="Fantinatti-Garboggini F."/>
            <person name="Marchini F.K."/>
            <person name="Rodrigues-Luiz G.F."/>
            <person name="Wagner G."/>
            <person name="Goldman G.H."/>
            <person name="Fietto J.L."/>
            <person name="Elias M.C."/>
            <person name="Goldman M.H."/>
            <person name="Sagot M.F."/>
            <person name="Pereira M."/>
            <person name="Stoco P.H."/>
            <person name="de Mendonca-Neto R.P."/>
            <person name="Teixeira S.M."/>
            <person name="Maciel T.E."/>
            <person name="de Oliveira Mendes T.A."/>
            <person name="Urmenyi T.P."/>
            <person name="de Souza W."/>
            <person name="Schenkman S."/>
            <person name="de Vasconcelos A.T."/>
        </authorList>
    </citation>
    <scope>NUCLEOTIDE SEQUENCE [LARGE SCALE GENOMIC DNA]</scope>
</reference>
<dbReference type="InterPro" id="IPR051727">
    <property type="entry name" value="DnaJ_C3_Co-chaperones"/>
</dbReference>
<evidence type="ECO:0000259" key="6">
    <source>
        <dbReference type="PROSITE" id="PS50076"/>
    </source>
</evidence>
<dbReference type="GO" id="GO:0034975">
    <property type="term" value="P:protein folding in endoplasmic reticulum"/>
    <property type="evidence" value="ECO:0007669"/>
    <property type="project" value="TreeGrafter"/>
</dbReference>
<gene>
    <name evidence="7" type="ORF">STCU_08646</name>
</gene>
<dbReference type="CDD" id="cd06257">
    <property type="entry name" value="DnaJ"/>
    <property type="match status" value="1"/>
</dbReference>
<protein>
    <submittedName>
        <fullName evidence="7">Chaperone protein DNAJ</fullName>
    </submittedName>
</protein>
<proteinExistence type="predicted"/>
<evidence type="ECO:0000256" key="1">
    <source>
        <dbReference type="ARBA" id="ARBA00004240"/>
    </source>
</evidence>
<dbReference type="Proteomes" id="UP000015354">
    <property type="component" value="Unassembled WGS sequence"/>
</dbReference>
<accession>S9V2T9</accession>
<sequence>MPPFTRRVVLFSVPLQSLQLAGIFFLEYLSSASLRGDLAEAVCSITALLPLLRTGPHFQSLLAFYGRLLGERFFFRAVECAVAACCVYGPSFTQDAVVFHYLSPLLLEYRFSRFCLTRALNVVGRVLYPRCLRQLIFGADVAAAAAGEAPRAEDVNLDILYAQAPPPAPPATGAATPAQEDAFYRSIPPGCLAGMRFYRAAYTAHPLRAVLANAFVREGSRLLLELGFWLGRFCGEQRKESSLRLTRWRLLKPFSGYLVSTVVETTLTALVRTGGAKLGRALRGDELTGAGYFWGEQLVFLLAAPAIVMLAGTARAAVESALERRHPTTPEDANENMREKKQQEDADRASGFYFFEAANNMGDAADRERFKKGVDFYKVLGVDEKAQGAEIKKAYRQLALKNHPDRVGSGALAQNTARDNMAVINEAYDVLINDNTRMQYDASRLFADTPDFLNKLDKLSPTKFAGVAAVGAVGAYLLAGVVSYAQFCSMFQMLADSGRGPLRGFSFLVLSPEEKPSA</sequence>
<dbReference type="PANTHER" id="PTHR44140:SF2">
    <property type="entry name" value="LD25575P"/>
    <property type="match status" value="1"/>
</dbReference>
<evidence type="ECO:0000256" key="5">
    <source>
        <dbReference type="SAM" id="Phobius"/>
    </source>
</evidence>
<dbReference type="InterPro" id="IPR001623">
    <property type="entry name" value="DnaJ_domain"/>
</dbReference>
<dbReference type="EMBL" id="ATMH01008646">
    <property type="protein sequence ID" value="EPY21221.1"/>
    <property type="molecule type" value="Genomic_DNA"/>
</dbReference>
<keyword evidence="2" id="KW-0732">Signal</keyword>
<dbReference type="GO" id="GO:0005783">
    <property type="term" value="C:endoplasmic reticulum"/>
    <property type="evidence" value="ECO:0007669"/>
    <property type="project" value="UniProtKB-SubCell"/>
</dbReference>
<comment type="caution">
    <text evidence="7">The sequence shown here is derived from an EMBL/GenBank/DDBJ whole genome shotgun (WGS) entry which is preliminary data.</text>
</comment>
<evidence type="ECO:0000256" key="4">
    <source>
        <dbReference type="SAM" id="MobiDB-lite"/>
    </source>
</evidence>
<keyword evidence="5" id="KW-0812">Transmembrane</keyword>
<evidence type="ECO:0000313" key="8">
    <source>
        <dbReference type="Proteomes" id="UP000015354"/>
    </source>
</evidence>
<organism evidence="7 8">
    <name type="scientific">Strigomonas culicis</name>
    <dbReference type="NCBI Taxonomy" id="28005"/>
    <lineage>
        <taxon>Eukaryota</taxon>
        <taxon>Discoba</taxon>
        <taxon>Euglenozoa</taxon>
        <taxon>Kinetoplastea</taxon>
        <taxon>Metakinetoplastina</taxon>
        <taxon>Trypanosomatida</taxon>
        <taxon>Trypanosomatidae</taxon>
        <taxon>Strigomonadinae</taxon>
        <taxon>Strigomonas</taxon>
    </lineage>
</organism>
<dbReference type="PRINTS" id="PR00625">
    <property type="entry name" value="JDOMAIN"/>
</dbReference>
<feature type="transmembrane region" description="Helical" evidence="5">
    <location>
        <begin position="464"/>
        <end position="485"/>
    </location>
</feature>
<keyword evidence="5" id="KW-1133">Transmembrane helix</keyword>
<name>S9V2T9_9TRYP</name>
<evidence type="ECO:0000256" key="2">
    <source>
        <dbReference type="ARBA" id="ARBA00022729"/>
    </source>
</evidence>
<keyword evidence="3" id="KW-0256">Endoplasmic reticulum</keyword>
<evidence type="ECO:0000313" key="7">
    <source>
        <dbReference type="EMBL" id="EPY21221.1"/>
    </source>
</evidence>